<dbReference type="NCBIfam" id="TIGR00762">
    <property type="entry name" value="DegV"/>
    <property type="match status" value="1"/>
</dbReference>
<dbReference type="GO" id="GO:0008289">
    <property type="term" value="F:lipid binding"/>
    <property type="evidence" value="ECO:0007669"/>
    <property type="project" value="UniProtKB-KW"/>
</dbReference>
<evidence type="ECO:0000313" key="3">
    <source>
        <dbReference type="Proteomes" id="UP000321816"/>
    </source>
</evidence>
<keyword evidence="3" id="KW-1185">Reference proteome</keyword>
<proteinExistence type="predicted"/>
<dbReference type="Pfam" id="PF02645">
    <property type="entry name" value="DegV"/>
    <property type="match status" value="1"/>
</dbReference>
<sequence length="285" mass="31283">MPNKRIAWVTDSTAYITEELAAHPDVYVLPLSITFNDDTYEDGVDLTSDELYKKIRADKEVPKTSQPPAGRFAELYDILKEKYDAAVSVHISSQLSGTYSSALQGQEISGFQVEVVDSLSMSYAITTLIERGMKQAGEGVDPATIGENLQAEAKRSECYVLLGSLEQFYKGGRMSGASYLIGNLLKVKPIIKITNEGTFEVFQKVRSEKKAIRRMAELLGEARKVHTIHGVQIMHGNAPAKAAELKQLVEEKFADLDIVVGEISSTIAVHAGEGTLGMVWHNEEA</sequence>
<dbReference type="Proteomes" id="UP000321816">
    <property type="component" value="Chromosome"/>
</dbReference>
<keyword evidence="1" id="KW-0446">Lipid-binding</keyword>
<dbReference type="KEGG" id="ahal:FTX54_004645"/>
<reference evidence="2 3" key="1">
    <citation type="submission" date="2024-01" db="EMBL/GenBank/DDBJ databases">
        <title>Complete Genome Sequence of Alkalicoccus halolimnae BZ-SZ-XJ29T, a Moderately Halophilic Bacterium Isolated from a Salt Lake.</title>
        <authorList>
            <person name="Zhao B."/>
        </authorList>
    </citation>
    <scope>NUCLEOTIDE SEQUENCE [LARGE SCALE GENOMIC DNA]</scope>
    <source>
        <strain evidence="2 3">BZ-SZ-XJ29</strain>
    </source>
</reference>
<dbReference type="SUPFAM" id="SSF82549">
    <property type="entry name" value="DAK1/DegV-like"/>
    <property type="match status" value="1"/>
</dbReference>
<accession>A0A5C7FL46</accession>
<protein>
    <submittedName>
        <fullName evidence="2">DegV family protein</fullName>
    </submittedName>
</protein>
<dbReference type="InterPro" id="IPR043168">
    <property type="entry name" value="DegV_C"/>
</dbReference>
<dbReference type="Gene3D" id="3.30.1180.10">
    <property type="match status" value="1"/>
</dbReference>
<organism evidence="2 3">
    <name type="scientific">Alkalicoccus halolimnae</name>
    <dbReference type="NCBI Taxonomy" id="1667239"/>
    <lineage>
        <taxon>Bacteria</taxon>
        <taxon>Bacillati</taxon>
        <taxon>Bacillota</taxon>
        <taxon>Bacilli</taxon>
        <taxon>Bacillales</taxon>
        <taxon>Bacillaceae</taxon>
        <taxon>Alkalicoccus</taxon>
    </lineage>
</organism>
<dbReference type="Gene3D" id="3.40.50.10170">
    <property type="match status" value="1"/>
</dbReference>
<gene>
    <name evidence="2" type="ORF">FTX54_004645</name>
</gene>
<dbReference type="InterPro" id="IPR003797">
    <property type="entry name" value="DegV"/>
</dbReference>
<dbReference type="PROSITE" id="PS51482">
    <property type="entry name" value="DEGV"/>
    <property type="match status" value="1"/>
</dbReference>
<evidence type="ECO:0000313" key="2">
    <source>
        <dbReference type="EMBL" id="WWD80852.1"/>
    </source>
</evidence>
<dbReference type="PANTHER" id="PTHR33434">
    <property type="entry name" value="DEGV DOMAIN-CONTAINING PROTEIN DR_1986-RELATED"/>
    <property type="match status" value="1"/>
</dbReference>
<evidence type="ECO:0000256" key="1">
    <source>
        <dbReference type="ARBA" id="ARBA00023121"/>
    </source>
</evidence>
<dbReference type="InterPro" id="IPR050270">
    <property type="entry name" value="DegV_domain_contain"/>
</dbReference>
<dbReference type="RefSeq" id="WP_147803225.1">
    <property type="nucleotide sequence ID" value="NZ_CP144914.1"/>
</dbReference>
<dbReference type="EMBL" id="CP144914">
    <property type="protein sequence ID" value="WWD80852.1"/>
    <property type="molecule type" value="Genomic_DNA"/>
</dbReference>
<dbReference type="PANTHER" id="PTHR33434:SF2">
    <property type="entry name" value="FATTY ACID-BINDING PROTEIN TM_1468"/>
    <property type="match status" value="1"/>
</dbReference>
<name>A0A5C7FL46_9BACI</name>
<dbReference type="OrthoDB" id="1638652at2"/>
<dbReference type="AlphaFoldDB" id="A0A5C7FL46"/>